<dbReference type="Proteomes" id="UP000282957">
    <property type="component" value="Unassembled WGS sequence"/>
</dbReference>
<dbReference type="InterPro" id="IPR013328">
    <property type="entry name" value="6PGD_dom2"/>
</dbReference>
<feature type="domain" description="Ketopantoate reductase C-terminal" evidence="12">
    <location>
        <begin position="197"/>
        <end position="316"/>
    </location>
</feature>
<dbReference type="PANTHER" id="PTHR21708:SF45">
    <property type="entry name" value="2-DEHYDROPANTOATE 2-REDUCTASE"/>
    <property type="match status" value="1"/>
</dbReference>
<comment type="caution">
    <text evidence="13">The sequence shown here is derived from an EMBL/GenBank/DDBJ whole genome shotgun (WGS) entry which is preliminary data.</text>
</comment>
<reference evidence="13 14" key="1">
    <citation type="submission" date="2019-01" db="EMBL/GenBank/DDBJ databases">
        <authorList>
            <person name="Chen W.-M."/>
        </authorList>
    </citation>
    <scope>NUCLEOTIDE SEQUENCE [LARGE SCALE GENOMIC DNA]</scope>
    <source>
        <strain evidence="13 14">CCP-6</strain>
    </source>
</reference>
<dbReference type="InterPro" id="IPR013332">
    <property type="entry name" value="KPR_N"/>
</dbReference>
<evidence type="ECO:0000259" key="11">
    <source>
        <dbReference type="Pfam" id="PF02558"/>
    </source>
</evidence>
<name>A0A437MHH9_9PROT</name>
<dbReference type="FunFam" id="3.40.50.720:FF:000307">
    <property type="entry name" value="2-dehydropantoate 2-reductase"/>
    <property type="match status" value="1"/>
</dbReference>
<evidence type="ECO:0000256" key="1">
    <source>
        <dbReference type="ARBA" id="ARBA00002919"/>
    </source>
</evidence>
<dbReference type="OrthoDB" id="247668at2"/>
<dbReference type="InterPro" id="IPR008927">
    <property type="entry name" value="6-PGluconate_DH-like_C_sf"/>
</dbReference>
<dbReference type="UniPathway" id="UPA00028">
    <property type="reaction ID" value="UER00004"/>
</dbReference>
<accession>A0A437MHH9</accession>
<evidence type="ECO:0000256" key="6">
    <source>
        <dbReference type="ARBA" id="ARBA00022655"/>
    </source>
</evidence>
<protein>
    <recommendedName>
        <fullName evidence="5">2-dehydropantoate 2-reductase</fullName>
        <ecNumber evidence="4">1.1.1.169</ecNumber>
    </recommendedName>
    <alternativeName>
        <fullName evidence="9">Ketopantoate reductase</fullName>
    </alternativeName>
</protein>
<proteinExistence type="inferred from homology"/>
<dbReference type="GO" id="GO:0015940">
    <property type="term" value="P:pantothenate biosynthetic process"/>
    <property type="evidence" value="ECO:0007669"/>
    <property type="project" value="UniProtKB-UniPathway"/>
</dbReference>
<dbReference type="FunFam" id="1.10.1040.10:FF:000017">
    <property type="entry name" value="2-dehydropantoate 2-reductase"/>
    <property type="match status" value="1"/>
</dbReference>
<evidence type="ECO:0000259" key="12">
    <source>
        <dbReference type="Pfam" id="PF08546"/>
    </source>
</evidence>
<keyword evidence="14" id="KW-1185">Reference proteome</keyword>
<dbReference type="InterPro" id="IPR036291">
    <property type="entry name" value="NAD(P)-bd_dom_sf"/>
</dbReference>
<evidence type="ECO:0000256" key="5">
    <source>
        <dbReference type="ARBA" id="ARBA00019465"/>
    </source>
</evidence>
<dbReference type="RefSeq" id="WP_127787747.1">
    <property type="nucleotide sequence ID" value="NZ_SACL01000003.1"/>
</dbReference>
<dbReference type="SUPFAM" id="SSF48179">
    <property type="entry name" value="6-phosphogluconate dehydrogenase C-terminal domain-like"/>
    <property type="match status" value="1"/>
</dbReference>
<dbReference type="Gene3D" id="1.10.1040.10">
    <property type="entry name" value="N-(1-d-carboxylethyl)-l-norvaline Dehydrogenase, domain 2"/>
    <property type="match status" value="1"/>
</dbReference>
<dbReference type="Gene3D" id="3.40.50.720">
    <property type="entry name" value="NAD(P)-binding Rossmann-like Domain"/>
    <property type="match status" value="1"/>
</dbReference>
<evidence type="ECO:0000256" key="8">
    <source>
        <dbReference type="ARBA" id="ARBA00023002"/>
    </source>
</evidence>
<comment type="similarity">
    <text evidence="3">Belongs to the ketopantoate reductase family.</text>
</comment>
<evidence type="ECO:0000256" key="9">
    <source>
        <dbReference type="ARBA" id="ARBA00032024"/>
    </source>
</evidence>
<comment type="catalytic activity">
    <reaction evidence="10">
        <text>(R)-pantoate + NADP(+) = 2-dehydropantoate + NADPH + H(+)</text>
        <dbReference type="Rhea" id="RHEA:16233"/>
        <dbReference type="ChEBI" id="CHEBI:11561"/>
        <dbReference type="ChEBI" id="CHEBI:15378"/>
        <dbReference type="ChEBI" id="CHEBI:15980"/>
        <dbReference type="ChEBI" id="CHEBI:57783"/>
        <dbReference type="ChEBI" id="CHEBI:58349"/>
        <dbReference type="EC" id="1.1.1.169"/>
    </reaction>
</comment>
<dbReference type="EMBL" id="SACL01000003">
    <property type="protein sequence ID" value="RVT97100.1"/>
    <property type="molecule type" value="Genomic_DNA"/>
</dbReference>
<dbReference type="InterPro" id="IPR051402">
    <property type="entry name" value="KPR-Related"/>
</dbReference>
<dbReference type="GO" id="GO:0005737">
    <property type="term" value="C:cytoplasm"/>
    <property type="evidence" value="ECO:0007669"/>
    <property type="project" value="TreeGrafter"/>
</dbReference>
<keyword evidence="7" id="KW-0521">NADP</keyword>
<evidence type="ECO:0000256" key="2">
    <source>
        <dbReference type="ARBA" id="ARBA00004994"/>
    </source>
</evidence>
<dbReference type="GO" id="GO:0008677">
    <property type="term" value="F:2-dehydropantoate 2-reductase activity"/>
    <property type="evidence" value="ECO:0007669"/>
    <property type="project" value="UniProtKB-EC"/>
</dbReference>
<evidence type="ECO:0000256" key="7">
    <source>
        <dbReference type="ARBA" id="ARBA00022857"/>
    </source>
</evidence>
<organism evidence="13 14">
    <name type="scientific">Rhodovarius crocodyli</name>
    <dbReference type="NCBI Taxonomy" id="1979269"/>
    <lineage>
        <taxon>Bacteria</taxon>
        <taxon>Pseudomonadati</taxon>
        <taxon>Pseudomonadota</taxon>
        <taxon>Alphaproteobacteria</taxon>
        <taxon>Acetobacterales</taxon>
        <taxon>Roseomonadaceae</taxon>
        <taxon>Rhodovarius</taxon>
    </lineage>
</organism>
<evidence type="ECO:0000256" key="3">
    <source>
        <dbReference type="ARBA" id="ARBA00007870"/>
    </source>
</evidence>
<comment type="pathway">
    <text evidence="2">Cofactor biosynthesis; (R)-pantothenate biosynthesis; (R)-pantoate from 3-methyl-2-oxobutanoate: step 2/2.</text>
</comment>
<dbReference type="PANTHER" id="PTHR21708">
    <property type="entry name" value="PROBABLE 2-DEHYDROPANTOATE 2-REDUCTASE"/>
    <property type="match status" value="1"/>
</dbReference>
<evidence type="ECO:0000313" key="13">
    <source>
        <dbReference type="EMBL" id="RVT97100.1"/>
    </source>
</evidence>
<evidence type="ECO:0000256" key="4">
    <source>
        <dbReference type="ARBA" id="ARBA00013014"/>
    </source>
</evidence>
<dbReference type="Pfam" id="PF02558">
    <property type="entry name" value="ApbA"/>
    <property type="match status" value="1"/>
</dbReference>
<dbReference type="Pfam" id="PF08546">
    <property type="entry name" value="ApbA_C"/>
    <property type="match status" value="1"/>
</dbReference>
<dbReference type="EC" id="1.1.1.169" evidence="4"/>
<dbReference type="InterPro" id="IPR013752">
    <property type="entry name" value="KPA_reductase"/>
</dbReference>
<gene>
    <name evidence="13" type="ORF">EOD42_11970</name>
</gene>
<dbReference type="AlphaFoldDB" id="A0A437MHH9"/>
<evidence type="ECO:0000313" key="14">
    <source>
        <dbReference type="Proteomes" id="UP000282957"/>
    </source>
</evidence>
<dbReference type="NCBIfam" id="NF005089">
    <property type="entry name" value="PRK06522.1-4"/>
    <property type="match status" value="1"/>
</dbReference>
<dbReference type="SUPFAM" id="SSF51735">
    <property type="entry name" value="NAD(P)-binding Rossmann-fold domains"/>
    <property type="match status" value="1"/>
</dbReference>
<comment type="function">
    <text evidence="1">Catalyzes the NADPH-dependent reduction of ketopantoate into pantoic acid.</text>
</comment>
<feature type="domain" description="Ketopantoate reductase N-terminal" evidence="11">
    <location>
        <begin position="3"/>
        <end position="170"/>
    </location>
</feature>
<keyword evidence="8" id="KW-0560">Oxidoreductase</keyword>
<keyword evidence="6" id="KW-0566">Pantothenate biosynthesis</keyword>
<evidence type="ECO:0000256" key="10">
    <source>
        <dbReference type="ARBA" id="ARBA00048793"/>
    </source>
</evidence>
<sequence length="326" mass="33810">MKICVFGTGAIGSHLAGRLAKGGAELSVIARGSQLAAIREKGITVRAPDGELHCMPRAAADPAELGPQDAVLVTTKQTALPSVAGTIAPLLGPDTSVAFVVNGIPWWYYDSEGGPNQGTRLPQVDPGDAMRKAVGIERTLGGVVWSACTVTEPGVVEVRSPTSRLILGEPDGTVSARAQAIADILKAGGLGAKAVPDIRTELWAKLIGNLSQGPLCVLSRQDMKTTLADPAVREAALRSLNESIAIAAGLGIKLEINAEDRFARSVNTAHKPSILQDLEAGRPMEVAAIFDLPLLLARQAGVETPTLDLCVALARQTAAAAGLYQA</sequence>